<dbReference type="InterPro" id="IPR036864">
    <property type="entry name" value="Zn2-C6_fun-type_DNA-bd_sf"/>
</dbReference>
<dbReference type="GO" id="GO:0003677">
    <property type="term" value="F:DNA binding"/>
    <property type="evidence" value="ECO:0007669"/>
    <property type="project" value="UniProtKB-KW"/>
</dbReference>
<dbReference type="PANTHER" id="PTHR45348:SF2">
    <property type="entry name" value="ZINC-TYPE ALCOHOL DEHYDROGENASE-LIKE PROTEIN C2E1P3.01"/>
    <property type="match status" value="1"/>
</dbReference>
<keyword evidence="4" id="KW-0539">Nucleus</keyword>
<dbReference type="SUPFAM" id="SSF50129">
    <property type="entry name" value="GroES-like"/>
    <property type="match status" value="1"/>
</dbReference>
<feature type="domain" description="Enoyl reductase (ER)" evidence="5">
    <location>
        <begin position="9"/>
        <end position="321"/>
    </location>
</feature>
<dbReference type="Pfam" id="PF00107">
    <property type="entry name" value="ADH_zinc_N"/>
    <property type="match status" value="1"/>
</dbReference>
<evidence type="ECO:0000256" key="3">
    <source>
        <dbReference type="ARBA" id="ARBA00023125"/>
    </source>
</evidence>
<dbReference type="GO" id="GO:0016651">
    <property type="term" value="F:oxidoreductase activity, acting on NAD(P)H"/>
    <property type="evidence" value="ECO:0007669"/>
    <property type="project" value="InterPro"/>
</dbReference>
<dbReference type="OrthoDB" id="189997at2759"/>
<dbReference type="InterPro" id="IPR011032">
    <property type="entry name" value="GroES-like_sf"/>
</dbReference>
<sequence length="833" mass="92274">MKAVVSRSGRAILVGDRPIPELRDDFVLIKTVSVALNPTDWKHLDNNLVNDGCLLGCDFAGEVVEVGEAVTKTLQPGDRVAGVAHGGNTVQPEDGAYAEYIVAKGDMLIKIPSSLDFDQAATLPLGVATVMQGLYQKGLKMSLPDVPVTNGTSVLIYGGATATGALGIQFAKLSGYTVLTTTSPKHFDYVKSLGADKVFDYKDPSVGRTIRSYTGNTLKLAWDIVSNPESARVCADALSSDSSGCRYACFLANRSPREDVESVGSNMYTAWGEYFTVGSLEYPANEQDLQWACDLQLPACKNCSIADVECTFWDHYLRQEISSSHLHLLRQKKRRLELEIEQATDRTNCQDSSSGQQFYETQEQGLHLNVSDGDNLNSPSQLAYLGPGSSSHLLNHLLKKSIYYRPENGTPIPERLLSTKTSKVDELARSRHVFSFPTTGDLRKVELHSLVTPSTQKAMIEHYMKVVSQEYSLLHLDGDSAMLAHENPLRWSTLNKDIPAALEISLVFAISSALITRDLDQTMSNFSSRCIEDLQRFISKPENHHGSLDTIKSSCTALCGLALCDMIRPSSGQLWDLLGRAWTMFEDLRDQYQSRGIAIDRDFQNLEYTLLKMESMIAIHFRRYSAFCAMYARSAYGTLLAPNPSLETLSVLISLRNEVHRMDYSFQQPDEVLENLIPGPLQVRAFPSTISVDSARLYIALHPLFTASDALHQPNSGAFPSRLFHIVGNSACTIINHYALLNEENKIICVWMAAEQVLEAGLVWAVYIMSQRQSTPTAFGGNQPVVQLSPSFIMDPIIKVSTLLASLTARWRNGSAYAQSWEIFVQMFWGMAF</sequence>
<dbReference type="GO" id="GO:0008270">
    <property type="term" value="F:zinc ion binding"/>
    <property type="evidence" value="ECO:0007669"/>
    <property type="project" value="InterPro"/>
</dbReference>
<dbReference type="InterPro" id="IPR013154">
    <property type="entry name" value="ADH-like_N"/>
</dbReference>
<evidence type="ECO:0000256" key="2">
    <source>
        <dbReference type="ARBA" id="ARBA00023002"/>
    </source>
</evidence>
<evidence type="ECO:0000313" key="6">
    <source>
        <dbReference type="EMBL" id="RVX68131.1"/>
    </source>
</evidence>
<comment type="caution">
    <text evidence="6">The sequence shown here is derived from an EMBL/GenBank/DDBJ whole genome shotgun (WGS) entry which is preliminary data.</text>
</comment>
<dbReference type="InterPro" id="IPR020843">
    <property type="entry name" value="ER"/>
</dbReference>
<reference evidence="6 7" key="1">
    <citation type="submission" date="2017-03" db="EMBL/GenBank/DDBJ databases">
        <title>Genomes of endolithic fungi from Antarctica.</title>
        <authorList>
            <person name="Coleine C."/>
            <person name="Masonjones S."/>
            <person name="Stajich J.E."/>
        </authorList>
    </citation>
    <scope>NUCLEOTIDE SEQUENCE [LARGE SCALE GENOMIC DNA]</scope>
    <source>
        <strain evidence="6 7">CCFEE 6314</strain>
    </source>
</reference>
<keyword evidence="2" id="KW-0560">Oxidoreductase</keyword>
<dbReference type="Gene3D" id="3.90.180.10">
    <property type="entry name" value="Medium-chain alcohol dehydrogenases, catalytic domain"/>
    <property type="match status" value="1"/>
</dbReference>
<name>A0A438MWK7_EXOME</name>
<proteinExistence type="inferred from homology"/>
<dbReference type="SUPFAM" id="SSF51735">
    <property type="entry name" value="NAD(P)-binding Rossmann-fold domains"/>
    <property type="match status" value="1"/>
</dbReference>
<accession>A0A438MWK7</accession>
<evidence type="ECO:0000256" key="1">
    <source>
        <dbReference type="ARBA" id="ARBA00008072"/>
    </source>
</evidence>
<dbReference type="GO" id="GO:0000981">
    <property type="term" value="F:DNA-binding transcription factor activity, RNA polymerase II-specific"/>
    <property type="evidence" value="ECO:0007669"/>
    <property type="project" value="InterPro"/>
</dbReference>
<dbReference type="VEuPathDB" id="FungiDB:PV10_05711"/>
<dbReference type="InterPro" id="IPR013149">
    <property type="entry name" value="ADH-like_C"/>
</dbReference>
<evidence type="ECO:0000313" key="7">
    <source>
        <dbReference type="Proteomes" id="UP000288859"/>
    </source>
</evidence>
<dbReference type="PANTHER" id="PTHR45348">
    <property type="entry name" value="HYPOTHETICAL OXIDOREDUCTASE (EUROFUNG)"/>
    <property type="match status" value="1"/>
</dbReference>
<dbReference type="InterPro" id="IPR047122">
    <property type="entry name" value="Trans-enoyl_RdTase-like"/>
</dbReference>
<dbReference type="SMART" id="SM00829">
    <property type="entry name" value="PKS_ER"/>
    <property type="match status" value="1"/>
</dbReference>
<dbReference type="Gene3D" id="4.10.240.10">
    <property type="entry name" value="Zn(2)-C6 fungal-type DNA-binding domain"/>
    <property type="match status" value="1"/>
</dbReference>
<dbReference type="AlphaFoldDB" id="A0A438MWK7"/>
<comment type="similarity">
    <text evidence="1">Belongs to the zinc-containing alcohol dehydrogenase family.</text>
</comment>
<dbReference type="CDD" id="cd08249">
    <property type="entry name" value="enoyl_reductase_like"/>
    <property type="match status" value="1"/>
</dbReference>
<evidence type="ECO:0000259" key="5">
    <source>
        <dbReference type="SMART" id="SM00829"/>
    </source>
</evidence>
<gene>
    <name evidence="6" type="ORF">B0A52_08272</name>
</gene>
<dbReference type="InterPro" id="IPR036291">
    <property type="entry name" value="NAD(P)-bd_dom_sf"/>
</dbReference>
<dbReference type="Gene3D" id="3.40.50.720">
    <property type="entry name" value="NAD(P)-binding Rossmann-like Domain"/>
    <property type="match status" value="1"/>
</dbReference>
<dbReference type="Pfam" id="PF08240">
    <property type="entry name" value="ADH_N"/>
    <property type="match status" value="1"/>
</dbReference>
<keyword evidence="3" id="KW-0238">DNA-binding</keyword>
<protein>
    <recommendedName>
        <fullName evidence="5">Enoyl reductase (ER) domain-containing protein</fullName>
    </recommendedName>
</protein>
<dbReference type="CDD" id="cd12148">
    <property type="entry name" value="fungal_TF_MHR"/>
    <property type="match status" value="1"/>
</dbReference>
<dbReference type="Proteomes" id="UP000288859">
    <property type="component" value="Unassembled WGS sequence"/>
</dbReference>
<evidence type="ECO:0000256" key="4">
    <source>
        <dbReference type="ARBA" id="ARBA00023242"/>
    </source>
</evidence>
<dbReference type="EMBL" id="NAJM01000041">
    <property type="protein sequence ID" value="RVX68131.1"/>
    <property type="molecule type" value="Genomic_DNA"/>
</dbReference>
<dbReference type="VEuPathDB" id="FungiDB:PV10_05712"/>
<organism evidence="6 7">
    <name type="scientific">Exophiala mesophila</name>
    <name type="common">Black yeast-like fungus</name>
    <dbReference type="NCBI Taxonomy" id="212818"/>
    <lineage>
        <taxon>Eukaryota</taxon>
        <taxon>Fungi</taxon>
        <taxon>Dikarya</taxon>
        <taxon>Ascomycota</taxon>
        <taxon>Pezizomycotina</taxon>
        <taxon>Eurotiomycetes</taxon>
        <taxon>Chaetothyriomycetidae</taxon>
        <taxon>Chaetothyriales</taxon>
        <taxon>Herpotrichiellaceae</taxon>
        <taxon>Exophiala</taxon>
    </lineage>
</organism>